<accession>A0A0F9EUA3</accession>
<dbReference type="PANTHER" id="PTHR32472">
    <property type="entry name" value="DNA REPAIR PROTEIN RADA"/>
    <property type="match status" value="1"/>
</dbReference>
<comment type="caution">
    <text evidence="2">The sequence shown here is derived from an EMBL/GenBank/DDBJ whole genome shotgun (WGS) entry which is preliminary data.</text>
</comment>
<gene>
    <name evidence="2" type="ORF">LCGC14_2033200</name>
</gene>
<dbReference type="EMBL" id="LAZR01023705">
    <property type="protein sequence ID" value="KKL77604.1"/>
    <property type="molecule type" value="Genomic_DNA"/>
</dbReference>
<proteinExistence type="predicted"/>
<dbReference type="PANTHER" id="PTHR32472:SF10">
    <property type="entry name" value="DNA REPAIR PROTEIN RADA-LIKE PROTEIN"/>
    <property type="match status" value="1"/>
</dbReference>
<sequence length="237" mass="25848">MDEVFRDEGKGSDKLPEPVRLVRVGDIDEHRISTQDEGFDLVLGGGLIPGTVVLISGDPGIGKSTLLLQVADSIDEKMLYINGEESTMQTSIRAERLGINPDTSKILLLPEQNIEKLLGVAEAHRPAVLAIDSIQTLWSDEIDSVTGSVMHIRECTNQLVTFAKRTDIPVLIVGHITKDGAIAGPKSMEHEVDVVMRFTEVDDIIRDLKCSKNRFGSIVHTAQYEMGDAGLKYVGVG</sequence>
<dbReference type="SMART" id="SM00382">
    <property type="entry name" value="AAA"/>
    <property type="match status" value="1"/>
</dbReference>
<reference evidence="2" key="1">
    <citation type="journal article" date="2015" name="Nature">
        <title>Complex archaea that bridge the gap between prokaryotes and eukaryotes.</title>
        <authorList>
            <person name="Spang A."/>
            <person name="Saw J.H."/>
            <person name="Jorgensen S.L."/>
            <person name="Zaremba-Niedzwiedzka K."/>
            <person name="Martijn J."/>
            <person name="Lind A.E."/>
            <person name="van Eijk R."/>
            <person name="Schleper C."/>
            <person name="Guy L."/>
            <person name="Ettema T.J."/>
        </authorList>
    </citation>
    <scope>NUCLEOTIDE SEQUENCE</scope>
</reference>
<dbReference type="GO" id="GO:0005524">
    <property type="term" value="F:ATP binding"/>
    <property type="evidence" value="ECO:0007669"/>
    <property type="project" value="InterPro"/>
</dbReference>
<dbReference type="InterPro" id="IPR027417">
    <property type="entry name" value="P-loop_NTPase"/>
</dbReference>
<evidence type="ECO:0000313" key="2">
    <source>
        <dbReference type="EMBL" id="KKL77604.1"/>
    </source>
</evidence>
<evidence type="ECO:0000259" key="1">
    <source>
        <dbReference type="PROSITE" id="PS50162"/>
    </source>
</evidence>
<dbReference type="SUPFAM" id="SSF52540">
    <property type="entry name" value="P-loop containing nucleoside triphosphate hydrolases"/>
    <property type="match status" value="1"/>
</dbReference>
<dbReference type="GO" id="GO:0000725">
    <property type="term" value="P:recombinational repair"/>
    <property type="evidence" value="ECO:0007669"/>
    <property type="project" value="TreeGrafter"/>
</dbReference>
<dbReference type="Gene3D" id="3.40.50.300">
    <property type="entry name" value="P-loop containing nucleotide triphosphate hydrolases"/>
    <property type="match status" value="1"/>
</dbReference>
<dbReference type="InterPro" id="IPR003593">
    <property type="entry name" value="AAA+_ATPase"/>
</dbReference>
<protein>
    <recommendedName>
        <fullName evidence="1">RecA family profile 1 domain-containing protein</fullName>
    </recommendedName>
</protein>
<dbReference type="GO" id="GO:0003677">
    <property type="term" value="F:DNA binding"/>
    <property type="evidence" value="ECO:0007669"/>
    <property type="project" value="InterPro"/>
</dbReference>
<dbReference type="AlphaFoldDB" id="A0A0F9EUA3"/>
<dbReference type="InterPro" id="IPR020588">
    <property type="entry name" value="RecA_ATP-bd"/>
</dbReference>
<dbReference type="PROSITE" id="PS50162">
    <property type="entry name" value="RECA_2"/>
    <property type="match status" value="1"/>
</dbReference>
<dbReference type="PRINTS" id="PR01874">
    <property type="entry name" value="DNAREPAIRADA"/>
</dbReference>
<feature type="domain" description="RecA family profile 1" evidence="1">
    <location>
        <begin position="28"/>
        <end position="176"/>
    </location>
</feature>
<organism evidence="2">
    <name type="scientific">marine sediment metagenome</name>
    <dbReference type="NCBI Taxonomy" id="412755"/>
    <lineage>
        <taxon>unclassified sequences</taxon>
        <taxon>metagenomes</taxon>
        <taxon>ecological metagenomes</taxon>
    </lineage>
</organism>
<dbReference type="GO" id="GO:0140664">
    <property type="term" value="F:ATP-dependent DNA damage sensor activity"/>
    <property type="evidence" value="ECO:0007669"/>
    <property type="project" value="InterPro"/>
</dbReference>
<dbReference type="Pfam" id="PF13481">
    <property type="entry name" value="AAA_25"/>
    <property type="match status" value="1"/>
</dbReference>
<name>A0A0F9EUA3_9ZZZZ</name>
<dbReference type="GO" id="GO:0005829">
    <property type="term" value="C:cytosol"/>
    <property type="evidence" value="ECO:0007669"/>
    <property type="project" value="TreeGrafter"/>
</dbReference>